<feature type="compositionally biased region" description="Basic and acidic residues" evidence="22">
    <location>
        <begin position="1866"/>
        <end position="1882"/>
    </location>
</feature>
<feature type="region of interest" description="Disordered" evidence="22">
    <location>
        <begin position="735"/>
        <end position="770"/>
    </location>
</feature>
<feature type="region of interest" description="Disordered" evidence="22">
    <location>
        <begin position="2663"/>
        <end position="2696"/>
    </location>
</feature>
<protein>
    <recommendedName>
        <fullName evidence="5">F-actin monooxygenase</fullName>
        <ecNumber evidence="5">1.14.13.225</ecNumber>
    </recommendedName>
</protein>
<dbReference type="InterPro" id="IPR057494">
    <property type="entry name" value="Rossman_Mical"/>
</dbReference>
<feature type="region of interest" description="Disordered" evidence="22">
    <location>
        <begin position="1580"/>
        <end position="1712"/>
    </location>
</feature>
<feature type="compositionally biased region" description="Acidic residues" evidence="22">
    <location>
        <begin position="1474"/>
        <end position="1483"/>
    </location>
</feature>
<name>A0AAQ4D5I8_AMBAM</name>
<feature type="compositionally biased region" description="Low complexity" evidence="22">
    <location>
        <begin position="1538"/>
        <end position="1552"/>
    </location>
</feature>
<feature type="compositionally biased region" description="Basic and acidic residues" evidence="22">
    <location>
        <begin position="2492"/>
        <end position="2501"/>
    </location>
</feature>
<feature type="domain" description="BMERB" evidence="25">
    <location>
        <begin position="2711"/>
        <end position="2863"/>
    </location>
</feature>
<dbReference type="PRINTS" id="PR00420">
    <property type="entry name" value="RNGMNOXGNASE"/>
</dbReference>
<evidence type="ECO:0000256" key="22">
    <source>
        <dbReference type="SAM" id="MobiDB-lite"/>
    </source>
</evidence>
<dbReference type="GO" id="GO:0003779">
    <property type="term" value="F:actin binding"/>
    <property type="evidence" value="ECO:0007669"/>
    <property type="project" value="UniProtKB-KW"/>
</dbReference>
<dbReference type="Pfam" id="PF12130">
    <property type="entry name" value="bMERB_dom"/>
    <property type="match status" value="1"/>
</dbReference>
<keyword evidence="7" id="KW-0597">Phosphoprotein</keyword>
<dbReference type="EMBL" id="JARKHS020034868">
    <property type="protein sequence ID" value="KAK8757728.1"/>
    <property type="molecule type" value="Genomic_DNA"/>
</dbReference>
<feature type="region of interest" description="Disordered" evidence="22">
    <location>
        <begin position="1180"/>
        <end position="1328"/>
    </location>
</feature>
<feature type="compositionally biased region" description="Polar residues" evidence="22">
    <location>
        <begin position="2521"/>
        <end position="2533"/>
    </location>
</feature>
<evidence type="ECO:0000259" key="24">
    <source>
        <dbReference type="PROSITE" id="PS50023"/>
    </source>
</evidence>
<dbReference type="InterPro" id="IPR050540">
    <property type="entry name" value="F-actin_Monoox_Mical"/>
</dbReference>
<evidence type="ECO:0000256" key="16">
    <source>
        <dbReference type="ARBA" id="ARBA00023038"/>
    </source>
</evidence>
<evidence type="ECO:0000256" key="9">
    <source>
        <dbReference type="ARBA" id="ARBA00022723"/>
    </source>
</evidence>
<feature type="compositionally biased region" description="Basic and acidic residues" evidence="22">
    <location>
        <begin position="667"/>
        <end position="681"/>
    </location>
</feature>
<feature type="region of interest" description="Disordered" evidence="22">
    <location>
        <begin position="2486"/>
        <end position="2647"/>
    </location>
</feature>
<feature type="compositionally biased region" description="Acidic residues" evidence="22">
    <location>
        <begin position="1411"/>
        <end position="1421"/>
    </location>
</feature>
<feature type="region of interest" description="Disordered" evidence="22">
    <location>
        <begin position="2346"/>
        <end position="2365"/>
    </location>
</feature>
<dbReference type="PROSITE" id="PS50021">
    <property type="entry name" value="CH"/>
    <property type="match status" value="1"/>
</dbReference>
<comment type="cofactor">
    <cofactor evidence="1">
        <name>FAD</name>
        <dbReference type="ChEBI" id="CHEBI:57692"/>
    </cofactor>
</comment>
<feature type="compositionally biased region" description="Low complexity" evidence="22">
    <location>
        <begin position="1487"/>
        <end position="1496"/>
    </location>
</feature>
<feature type="compositionally biased region" description="Basic and acidic residues" evidence="22">
    <location>
        <begin position="1211"/>
        <end position="1229"/>
    </location>
</feature>
<dbReference type="PROSITE" id="PS00478">
    <property type="entry name" value="LIM_DOMAIN_1"/>
    <property type="match status" value="1"/>
</dbReference>
<feature type="compositionally biased region" description="Low complexity" evidence="22">
    <location>
        <begin position="2573"/>
        <end position="2589"/>
    </location>
</feature>
<keyword evidence="8" id="KW-0285">Flavoprotein</keyword>
<feature type="compositionally biased region" description="Low complexity" evidence="22">
    <location>
        <begin position="2319"/>
        <end position="2337"/>
    </location>
</feature>
<dbReference type="PANTHER" id="PTHR23167:SF54">
    <property type="entry name" value="[F-ACTIN]-MONOOXYGENASE MICAL"/>
    <property type="match status" value="1"/>
</dbReference>
<keyword evidence="9 20" id="KW-0479">Metal-binding</keyword>
<feature type="compositionally biased region" description="Basic and acidic residues" evidence="22">
    <location>
        <begin position="2625"/>
        <end position="2635"/>
    </location>
</feature>
<evidence type="ECO:0000256" key="15">
    <source>
        <dbReference type="ARBA" id="ARBA00023033"/>
    </source>
</evidence>
<evidence type="ECO:0000259" key="25">
    <source>
        <dbReference type="PROSITE" id="PS51848"/>
    </source>
</evidence>
<evidence type="ECO:0000256" key="3">
    <source>
        <dbReference type="ARBA" id="ARBA00004496"/>
    </source>
</evidence>
<feature type="region of interest" description="Disordered" evidence="22">
    <location>
        <begin position="654"/>
        <end position="693"/>
    </location>
</feature>
<feature type="compositionally biased region" description="Basic and acidic residues" evidence="22">
    <location>
        <begin position="2534"/>
        <end position="2557"/>
    </location>
</feature>
<feature type="region of interest" description="Disordered" evidence="22">
    <location>
        <begin position="2318"/>
        <end position="2340"/>
    </location>
</feature>
<evidence type="ECO:0000256" key="18">
    <source>
        <dbReference type="ARBA" id="ARBA00023203"/>
    </source>
</evidence>
<evidence type="ECO:0000256" key="17">
    <source>
        <dbReference type="ARBA" id="ARBA00023054"/>
    </source>
</evidence>
<keyword evidence="14" id="KW-0560">Oxidoreductase</keyword>
<dbReference type="SUPFAM" id="SSF47576">
    <property type="entry name" value="Calponin-homology domain, CH-domain"/>
    <property type="match status" value="1"/>
</dbReference>
<dbReference type="Proteomes" id="UP001321473">
    <property type="component" value="Unassembled WGS sequence"/>
</dbReference>
<dbReference type="SMART" id="SM01203">
    <property type="entry name" value="DUF3585"/>
    <property type="match status" value="1"/>
</dbReference>
<feature type="compositionally biased region" description="Acidic residues" evidence="22">
    <location>
        <begin position="1189"/>
        <end position="1210"/>
    </location>
</feature>
<evidence type="ECO:0000313" key="27">
    <source>
        <dbReference type="Proteomes" id="UP001321473"/>
    </source>
</evidence>
<keyword evidence="13" id="KW-0521">NADP</keyword>
<dbReference type="Gene3D" id="1.10.418.10">
    <property type="entry name" value="Calponin-like domain"/>
    <property type="match status" value="1"/>
</dbReference>
<evidence type="ECO:0000256" key="4">
    <source>
        <dbReference type="ARBA" id="ARBA00008223"/>
    </source>
</evidence>
<evidence type="ECO:0000256" key="2">
    <source>
        <dbReference type="ARBA" id="ARBA00004177"/>
    </source>
</evidence>
<dbReference type="Gene3D" id="2.10.110.10">
    <property type="entry name" value="Cysteine Rich Protein"/>
    <property type="match status" value="1"/>
</dbReference>
<evidence type="ECO:0000256" key="1">
    <source>
        <dbReference type="ARBA" id="ARBA00001974"/>
    </source>
</evidence>
<feature type="compositionally biased region" description="Low complexity" evidence="22">
    <location>
        <begin position="2611"/>
        <end position="2623"/>
    </location>
</feature>
<accession>A0AAQ4D5I8</accession>
<evidence type="ECO:0000256" key="6">
    <source>
        <dbReference type="ARBA" id="ARBA00022490"/>
    </source>
</evidence>
<keyword evidence="15" id="KW-0503">Monooxygenase</keyword>
<feature type="compositionally biased region" description="Basic and acidic residues" evidence="22">
    <location>
        <begin position="2347"/>
        <end position="2365"/>
    </location>
</feature>
<feature type="compositionally biased region" description="Acidic residues" evidence="22">
    <location>
        <begin position="2666"/>
        <end position="2677"/>
    </location>
</feature>
<proteinExistence type="inferred from homology"/>
<sequence>MSPESALASDLFDQYVSAGTFKAALSTYRQMCDVLQLSPSPLPVFYPRLKVKLRSWRAASLWAKLDKRAAHKCYNRGKACAGMRVLIIGGGPCGLRTAIEAQLLGAKVVVLEKRDRYSRNNVLHLWPFVIHDLRNLAAKKFFGKFCAGSIDHISIRQLQLILLKVALLLGVEVHENVTFKELLEPPEDQSLEKIGWRAQVSPADHPASQYEFDVLIGADGKRNTLKGFNRREFRGKLAIAITANFMNRHTPEEARVQEISGVAFIFNQRFFQDMRESTGIDLENIVYYKDDTHYFVMTAKKQSLLDRGVIIDDYSDTARLLSPDNVDRSALTEYARDAADFATGYALPCLEFAVNHYGQPDVAMFDFTSMYAADNASRLLERHGHWLLQGLVGDSLLEPFWPTGSGCARGFLSSLDAAWMMRSWAMNRDSPLHVLAERESIYRLLAQTTPENLSKDLAEYSLNPSSRYPNLNLQTVLPSQVRPLCRTDTEIKLPPPGPRLLSDMQRKRRRRESIIHPDALLSWCQRQVALYSKIKIENMTSSWKDGLALCAILHRYRPDLVDLDELSAVDVATNNQQAFDILEREYGIPPVMTGQEMADCAVPDKLTMVSYVSQIYETFRREIPQGRPAYKVSKLIEENQPPPTAPLNLLAKLTSSSSQRPASKRKSSSEHEPARDRSEGHRRSRVSITRSRRARDRVADIVAGGDAATLNQYHKILSAMDKESFGKRMQALQEQLGKDYRPSSRGSRGRRSGHVSSATEDESSSVTGKIPRTAVEQLQEQLNSIGKPIPVKKREPKVGRIGKDEWNVKMLEERLKQQQKRQKEPKVEPEKPQILRDIFESKRSTMDARLKADGKETESDRARFTNLDERLHKLDRQLKEGSLDVGRRGANRVAAMADYIANVLDAQTGLREKRPPPPPPVVLYRSDDMDGAKTPPPKKPAVTQPPVTKPAPSLQQPVTTPATTKLTESAGGANVGGSVSEICCFCHKRVYLMERLSAEGLFFHRNCFRCEFCQCSLRLGNYAYDSTTAFKGKFYCTAHFRMERPSQRWQEMMKRKQAFLSANPEPPSLMPAKPATVEDSGSAIHGRRSPSPPHGGAGEGMEDPTRMEEVRSPPAGTDAGVITFQPKTYKTPRQLSAEEMATLVDVDSTPERVEFENTLELLSEDELLTSELEEEELAQKNLGAVEVPTSDDEYSDYSSDEGSESESLVEEIEHSLNLDDTRHMAETWQRKHASSLDVAATQDEPVSREMGNGVAPQSPTRSLGADDEEEEGDEEEEESSTEGEDDYDEGEEEEDEEDETETETGDEDATSQDVDSDEEYSPPEILSDEYLYTRGTSYFKPSLEQRNLTARIIYAIQGASPEAALLEARDEHARAASAQVCENGKDDVLTVPVPILNMDKGSGGQRSSTGSDDEYISDEEGITMSSSDVSSEPEEEPPPPKHEIPVIVIDTSPGDQDTELDWGPKEVRAALGQVDDDAPDLEEENAKAAAQLGATALPESRVSEDQTTPVSPRSSDNLTSSDQLSIQRSAELTKSAESLPTVSVSSGLSSSSNVDKFSEPVHAAGEGVLVIVENLESPSLTDVSEVSAAAQSSTTSSRGGASPEGGKLGYELLLDRGGSSGSSPLPTPEREAGSAFESDGDVSSESSGVRFGKLTGRGSGASSSLASSSHRSTSSAADNRRSPGTDDSSSEERGPLILREHSPDVLRSPLEGTGDVMAAPAFVGHKIVSRTASGEPEFSEGALLQISTTTALSDRPDSSETSTTDTIEDATVVHRRFAQMDDDLSPTGSLLDHVVPNVQLAGLLEANGEHPVEATELARPVVSVYEESLGVMHFAPPKPDSPSGNESVQPAEQETSTRSKTGSQKAADRTKLALDLNKDDPTKQVTTPDVLSPRSDATDEDTTCSASISDQEVFPTDADKLDTPEDSAVPSPAPPPVPREALHAPIASMSDEDDLTASDLSKRGLQHGKLEPTLSKKTLLETMKEVQEALGPAAAATPVGQQSDGDDFTVSEWAREGGDKEGLSVVEDLKAELTSDDKDLKSEFTFDDRNVTRRRRRKRAPSGGSKENVEEAVEAVNISLLKTSQETVDDRLTSHPEASCHGSAVSRAIGGVRDNNNSLQADSIMAVAAGHHKSHSPFREPPKFQGYGGSFAEKVRSRSSEGTSGGYGELQVPSGDVIYLKSLNINLQRLDFPSIRSSSPSSRGSCEELDSDCGATSVTAGNTGSAVQSSQPVARSAPVKIERPVKSADPRVRIRPNQFPESFPASSSTPLRPCADPVTAMLMSRREQLARKSVHEDIQNLPYFDSLSLAGDFDDFKTPPEANTPTETFETPPTSRPGYLSALHAATDPERERARREARERARLKSDEELGLSPCSYRRKYARTPAFDEITLTDLLDQEDETFNALDDRSSLRSFSTAQHRLAQFEDDDEFGSSIDDNGNDSATPVASPARSTDDLDGLDDVVVGGVTLMDPYQIRADVWKPKPKPKRRLFARNEDEDRKTTPSPAASTTRRNLLSFLGFNRSNSGGDTSAATTKEKKESYNREKAAKDVAENERTKTFSRLRLSKTPRPEKSSSSPKKTPAAKADSAPCSTERIDAPAEATAPKGTGADSSVSSRQQQQQQRPLVREEMKKHISLDNLKSQPMQLPAKSRSVEFGIMTAPRATGEEDGFADFDDHDLDGNGETSGPCDKKGKMQAMDPRKLERLTLRVQRQQERKRQRTAQELQRRLEEIEVSLRSLEHRGVLVERALRGEEDEDEDLQGEEKDLTQVLFRLMRQKNKLSREEQELLIRVKDLELEDQQSKLQQEMRERMAIDDSQKSPRDIEKEREILNEMLEIVEKRDRLVAQMDQLRIREETEEKELAARILTQGAT</sequence>
<feature type="region of interest" description="Disordered" evidence="22">
    <location>
        <begin position="2193"/>
        <end position="2213"/>
    </location>
</feature>
<feature type="compositionally biased region" description="Polar residues" evidence="22">
    <location>
        <begin position="1842"/>
        <end position="1864"/>
    </location>
</feature>
<comment type="catalytic activity">
    <reaction evidence="19">
        <text>L-methionyl-[F-actin] + NADPH + O2 + H(+) = L-methionyl-(R)-S-oxide-[F-actin] + NADP(+) + H2O</text>
        <dbReference type="Rhea" id="RHEA:51308"/>
        <dbReference type="Rhea" id="RHEA-COMP:12953"/>
        <dbReference type="Rhea" id="RHEA-COMP:12956"/>
        <dbReference type="ChEBI" id="CHEBI:15377"/>
        <dbReference type="ChEBI" id="CHEBI:15378"/>
        <dbReference type="ChEBI" id="CHEBI:15379"/>
        <dbReference type="ChEBI" id="CHEBI:16044"/>
        <dbReference type="ChEBI" id="CHEBI:45764"/>
        <dbReference type="ChEBI" id="CHEBI:57783"/>
        <dbReference type="ChEBI" id="CHEBI:58349"/>
        <dbReference type="EC" id="1.14.13.225"/>
    </reaction>
</comment>
<feature type="compositionally biased region" description="Basic and acidic residues" evidence="22">
    <location>
        <begin position="2013"/>
        <end position="2051"/>
    </location>
</feature>
<dbReference type="PANTHER" id="PTHR23167">
    <property type="entry name" value="CALPONIN HOMOLOGY DOMAIN-CONTAINING PROTEIN DDB_G0272472-RELATED"/>
    <property type="match status" value="1"/>
</dbReference>
<evidence type="ECO:0000256" key="7">
    <source>
        <dbReference type="ARBA" id="ARBA00022553"/>
    </source>
</evidence>
<evidence type="ECO:0000256" key="20">
    <source>
        <dbReference type="PROSITE-ProRule" id="PRU00125"/>
    </source>
</evidence>
<dbReference type="FunFam" id="3.50.50.60:FF:000004">
    <property type="entry name" value="protein-methionine sulfoxide oxidase MICAL2 isoform X1"/>
    <property type="match status" value="1"/>
</dbReference>
<keyword evidence="12 20" id="KW-0862">Zinc</keyword>
<feature type="compositionally biased region" description="Polar residues" evidence="22">
    <location>
        <begin position="2502"/>
        <end position="2513"/>
    </location>
</feature>
<feature type="domain" description="LIM zinc-binding" evidence="24">
    <location>
        <begin position="981"/>
        <end position="1046"/>
    </location>
</feature>
<dbReference type="InterPro" id="IPR001715">
    <property type="entry name" value="CH_dom"/>
</dbReference>
<dbReference type="Gene3D" id="3.50.50.60">
    <property type="entry name" value="FAD/NAD(P)-binding domain"/>
    <property type="match status" value="1"/>
</dbReference>
<feature type="compositionally biased region" description="Basic and acidic residues" evidence="22">
    <location>
        <begin position="1678"/>
        <end position="1704"/>
    </location>
</feature>
<dbReference type="GO" id="GO:0005768">
    <property type="term" value="C:endosome"/>
    <property type="evidence" value="ECO:0007669"/>
    <property type="project" value="UniProtKB-SubCell"/>
</dbReference>
<feature type="compositionally biased region" description="Basic residues" evidence="22">
    <location>
        <begin position="682"/>
        <end position="693"/>
    </location>
</feature>
<evidence type="ECO:0000256" key="11">
    <source>
        <dbReference type="ARBA" id="ARBA00022827"/>
    </source>
</evidence>
<evidence type="ECO:0000256" key="8">
    <source>
        <dbReference type="ARBA" id="ARBA00022630"/>
    </source>
</evidence>
<feature type="compositionally biased region" description="Low complexity" evidence="22">
    <location>
        <begin position="1641"/>
        <end position="1677"/>
    </location>
</feature>
<evidence type="ECO:0000256" key="14">
    <source>
        <dbReference type="ARBA" id="ARBA00023002"/>
    </source>
</evidence>
<dbReference type="InterPro" id="IPR036872">
    <property type="entry name" value="CH_dom_sf"/>
</dbReference>
<keyword evidence="10" id="KW-0967">Endosome</keyword>
<dbReference type="SUPFAM" id="SSF51905">
    <property type="entry name" value="FAD/NAD(P)-binding domain"/>
    <property type="match status" value="1"/>
</dbReference>
<feature type="region of interest" description="Disordered" evidence="22">
    <location>
        <begin position="1832"/>
        <end position="1973"/>
    </location>
</feature>
<comment type="subcellular location">
    <subcellularLocation>
        <location evidence="3">Cytoplasm</location>
    </subcellularLocation>
    <subcellularLocation>
        <location evidence="2">Endosome</location>
    </subcellularLocation>
</comment>
<dbReference type="PROSITE" id="PS51848">
    <property type="entry name" value="BMERB"/>
    <property type="match status" value="1"/>
</dbReference>
<feature type="compositionally biased region" description="Acidic residues" evidence="22">
    <location>
        <begin position="1265"/>
        <end position="1321"/>
    </location>
</feature>
<comment type="caution">
    <text evidence="26">The sequence shown here is derived from an EMBL/GenBank/DDBJ whole genome shotgun (WGS) entry which is preliminary data.</text>
</comment>
<evidence type="ECO:0000256" key="5">
    <source>
        <dbReference type="ARBA" id="ARBA00012709"/>
    </source>
</evidence>
<evidence type="ECO:0000256" key="12">
    <source>
        <dbReference type="ARBA" id="ARBA00022833"/>
    </source>
</evidence>
<feature type="coiled-coil region" evidence="21">
    <location>
        <begin position="2702"/>
        <end position="2741"/>
    </location>
</feature>
<dbReference type="CDD" id="cd22198">
    <property type="entry name" value="CH_MICAL_EHBP-like"/>
    <property type="match status" value="1"/>
</dbReference>
<dbReference type="PROSITE" id="PS50023">
    <property type="entry name" value="LIM_DOMAIN_2"/>
    <property type="match status" value="1"/>
</dbReference>
<keyword evidence="18" id="KW-0009">Actin-binding</keyword>
<keyword evidence="27" id="KW-1185">Reference proteome</keyword>
<feature type="region of interest" description="Disordered" evidence="22">
    <location>
        <begin position="925"/>
        <end position="960"/>
    </location>
</feature>
<feature type="region of interest" description="Disordered" evidence="22">
    <location>
        <begin position="2429"/>
        <end position="2459"/>
    </location>
</feature>
<evidence type="ECO:0000256" key="10">
    <source>
        <dbReference type="ARBA" id="ARBA00022753"/>
    </source>
</evidence>
<dbReference type="GO" id="GO:0120501">
    <property type="term" value="F:F-actin monooxygenase activity"/>
    <property type="evidence" value="ECO:0007669"/>
    <property type="project" value="UniProtKB-EC"/>
</dbReference>
<dbReference type="GO" id="GO:0046872">
    <property type="term" value="F:metal ion binding"/>
    <property type="evidence" value="ECO:0007669"/>
    <property type="project" value="UniProtKB-KW"/>
</dbReference>
<dbReference type="SMART" id="SM00132">
    <property type="entry name" value="LIM"/>
    <property type="match status" value="1"/>
</dbReference>
<keyword evidence="6" id="KW-0963">Cytoplasm</keyword>
<feature type="region of interest" description="Disordered" evidence="22">
    <location>
        <begin position="1395"/>
        <end position="1556"/>
    </location>
</feature>
<feature type="domain" description="Calponin-homology (CH)" evidence="23">
    <location>
        <begin position="514"/>
        <end position="620"/>
    </location>
</feature>
<feature type="coiled-coil region" evidence="21">
    <location>
        <begin position="2777"/>
        <end position="2809"/>
    </location>
</feature>
<comment type="similarity">
    <text evidence="4">Belongs to the Mical family.</text>
</comment>
<feature type="compositionally biased region" description="Polar residues" evidence="22">
    <location>
        <begin position="1505"/>
        <end position="1536"/>
    </location>
</feature>
<dbReference type="InterPro" id="IPR036188">
    <property type="entry name" value="FAD/NAD-bd_sf"/>
</dbReference>
<feature type="region of interest" description="Disordered" evidence="22">
    <location>
        <begin position="1062"/>
        <end position="1133"/>
    </location>
</feature>
<dbReference type="Pfam" id="PF00307">
    <property type="entry name" value="CH"/>
    <property type="match status" value="1"/>
</dbReference>
<dbReference type="InterPro" id="IPR022735">
    <property type="entry name" value="bMERB_dom"/>
</dbReference>
<keyword evidence="11" id="KW-0274">FAD</keyword>
<evidence type="ECO:0000256" key="19">
    <source>
        <dbReference type="ARBA" id="ARBA00049522"/>
    </source>
</evidence>
<dbReference type="SUPFAM" id="SSF57716">
    <property type="entry name" value="Glucocorticoid receptor-like (DNA-binding domain)"/>
    <property type="match status" value="1"/>
</dbReference>
<keyword evidence="16 20" id="KW-0440">LIM domain</keyword>
<evidence type="ECO:0000256" key="13">
    <source>
        <dbReference type="ARBA" id="ARBA00022857"/>
    </source>
</evidence>
<feature type="compositionally biased region" description="Polar residues" evidence="22">
    <location>
        <begin position="2435"/>
        <end position="2445"/>
    </location>
</feature>
<evidence type="ECO:0000256" key="21">
    <source>
        <dbReference type="SAM" id="Coils"/>
    </source>
</evidence>
<feature type="compositionally biased region" description="Low complexity" evidence="22">
    <location>
        <begin position="940"/>
        <end position="952"/>
    </location>
</feature>
<dbReference type="Pfam" id="PF25413">
    <property type="entry name" value="Rossman_Mical"/>
    <property type="match status" value="1"/>
</dbReference>
<evidence type="ECO:0000259" key="23">
    <source>
        <dbReference type="PROSITE" id="PS50021"/>
    </source>
</evidence>
<dbReference type="EC" id="1.14.13.225" evidence="5"/>
<reference evidence="26 27" key="1">
    <citation type="journal article" date="2023" name="Arcadia Sci">
        <title>De novo assembly of a long-read Amblyomma americanum tick genome.</title>
        <authorList>
            <person name="Chou S."/>
            <person name="Poskanzer K.E."/>
            <person name="Rollins M."/>
            <person name="Thuy-Boun P.S."/>
        </authorList>
    </citation>
    <scope>NUCLEOTIDE SEQUENCE [LARGE SCALE GENOMIC DNA]</scope>
    <source>
        <strain evidence="26">F_SG_1</strain>
        <tissue evidence="26">Salivary glands</tissue>
    </source>
</reference>
<evidence type="ECO:0000313" key="26">
    <source>
        <dbReference type="EMBL" id="KAK8757728.1"/>
    </source>
</evidence>
<dbReference type="CDD" id="cd09439">
    <property type="entry name" value="LIM_Mical"/>
    <property type="match status" value="1"/>
</dbReference>
<dbReference type="SMART" id="SM00033">
    <property type="entry name" value="CH"/>
    <property type="match status" value="1"/>
</dbReference>
<feature type="region of interest" description="Disordered" evidence="22">
    <location>
        <begin position="1989"/>
        <end position="2071"/>
    </location>
</feature>
<organism evidence="26 27">
    <name type="scientific">Amblyomma americanum</name>
    <name type="common">Lone star tick</name>
    <dbReference type="NCBI Taxonomy" id="6943"/>
    <lineage>
        <taxon>Eukaryota</taxon>
        <taxon>Metazoa</taxon>
        <taxon>Ecdysozoa</taxon>
        <taxon>Arthropoda</taxon>
        <taxon>Chelicerata</taxon>
        <taxon>Arachnida</taxon>
        <taxon>Acari</taxon>
        <taxon>Parasitiformes</taxon>
        <taxon>Ixodida</taxon>
        <taxon>Ixodoidea</taxon>
        <taxon>Ixodidae</taxon>
        <taxon>Amblyomminae</taxon>
        <taxon>Amblyomma</taxon>
    </lineage>
</organism>
<gene>
    <name evidence="26" type="ORF">V5799_004632</name>
</gene>
<feature type="compositionally biased region" description="Low complexity" evidence="22">
    <location>
        <begin position="1587"/>
        <end position="1601"/>
    </location>
</feature>
<feature type="compositionally biased region" description="Low complexity" evidence="22">
    <location>
        <begin position="2193"/>
        <end position="2204"/>
    </location>
</feature>
<dbReference type="FunFam" id="1.10.418.10:FF:000023">
    <property type="entry name" value="EH domain-binding protein 1 isoform X1"/>
    <property type="match status" value="1"/>
</dbReference>
<keyword evidence="17 21" id="KW-0175">Coiled coil</keyword>
<dbReference type="InterPro" id="IPR001781">
    <property type="entry name" value="Znf_LIM"/>
</dbReference>